<comment type="similarity">
    <text evidence="2 5">Belongs to the aldose epimerase family.</text>
</comment>
<dbReference type="InterPro" id="IPR047215">
    <property type="entry name" value="Galactose_mutarotase-like"/>
</dbReference>
<dbReference type="GO" id="GO:0004034">
    <property type="term" value="F:aldose 1-epimerase activity"/>
    <property type="evidence" value="ECO:0007669"/>
    <property type="project" value="TreeGrafter"/>
</dbReference>
<evidence type="ECO:0000256" key="6">
    <source>
        <dbReference type="PIRSR" id="PIRSR005096-1"/>
    </source>
</evidence>
<dbReference type="GO" id="GO:0050558">
    <property type="term" value="F:maltose epimerase activity"/>
    <property type="evidence" value="ECO:0007669"/>
    <property type="project" value="UniProtKB-EC"/>
</dbReference>
<dbReference type="PANTHER" id="PTHR10091">
    <property type="entry name" value="ALDOSE-1-EPIMERASE"/>
    <property type="match status" value="1"/>
</dbReference>
<dbReference type="PIRSF" id="PIRSF005096">
    <property type="entry name" value="GALM"/>
    <property type="match status" value="1"/>
</dbReference>
<feature type="active site" description="Proton acceptor" evidence="6">
    <location>
        <position position="302"/>
    </location>
</feature>
<dbReference type="GeneID" id="57365924"/>
<dbReference type="InterPro" id="IPR015443">
    <property type="entry name" value="Aldose_1-epimerase"/>
</dbReference>
<dbReference type="InterPro" id="IPR011013">
    <property type="entry name" value="Gal_mutarotase_sf_dom"/>
</dbReference>
<comment type="caution">
    <text evidence="8">The sequence shown here is derived from an EMBL/GenBank/DDBJ whole genome shotgun (WGS) entry which is preliminary data.</text>
</comment>
<name>A0AAW8YFJ9_PEDAC</name>
<organism evidence="8 9">
    <name type="scientific">Pediococcus acidilactici</name>
    <dbReference type="NCBI Taxonomy" id="1254"/>
    <lineage>
        <taxon>Bacteria</taxon>
        <taxon>Bacillati</taxon>
        <taxon>Bacillota</taxon>
        <taxon>Bacilli</taxon>
        <taxon>Lactobacillales</taxon>
        <taxon>Lactobacillaceae</taxon>
        <taxon>Pediococcus</taxon>
        <taxon>Pediococcus acidilactici group</taxon>
    </lineage>
</organism>
<keyword evidence="4 5" id="KW-0119">Carbohydrate metabolism</keyword>
<keyword evidence="3 5" id="KW-0413">Isomerase</keyword>
<evidence type="ECO:0000256" key="3">
    <source>
        <dbReference type="ARBA" id="ARBA00023235"/>
    </source>
</evidence>
<dbReference type="Pfam" id="PF01263">
    <property type="entry name" value="Aldose_epim"/>
    <property type="match status" value="1"/>
</dbReference>
<protein>
    <recommendedName>
        <fullName evidence="5">Maltose epimerase</fullName>
        <ecNumber evidence="5">5.1.3.21</ecNumber>
    </recommendedName>
</protein>
<dbReference type="GO" id="GO:0033499">
    <property type="term" value="P:galactose catabolic process via UDP-galactose, Leloir pathway"/>
    <property type="evidence" value="ECO:0007669"/>
    <property type="project" value="TreeGrafter"/>
</dbReference>
<dbReference type="GO" id="GO:0006006">
    <property type="term" value="P:glucose metabolic process"/>
    <property type="evidence" value="ECO:0007669"/>
    <property type="project" value="TreeGrafter"/>
</dbReference>
<gene>
    <name evidence="8" type="ORF">R0G89_01590</name>
</gene>
<dbReference type="EMBL" id="JAWJAV010000001">
    <property type="protein sequence ID" value="MDV2620428.1"/>
    <property type="molecule type" value="Genomic_DNA"/>
</dbReference>
<evidence type="ECO:0000256" key="5">
    <source>
        <dbReference type="PIRNR" id="PIRNR005096"/>
    </source>
</evidence>
<proteinExistence type="inferred from homology"/>
<dbReference type="RefSeq" id="WP_008840976.1">
    <property type="nucleotide sequence ID" value="NZ_CP050079.1"/>
</dbReference>
<dbReference type="Gene3D" id="2.70.98.10">
    <property type="match status" value="1"/>
</dbReference>
<dbReference type="GO" id="GO:0030246">
    <property type="term" value="F:carbohydrate binding"/>
    <property type="evidence" value="ECO:0007669"/>
    <property type="project" value="InterPro"/>
</dbReference>
<dbReference type="InterPro" id="IPR008183">
    <property type="entry name" value="Aldose_1/G6P_1-epimerase"/>
</dbReference>
<evidence type="ECO:0000313" key="8">
    <source>
        <dbReference type="EMBL" id="MDV2620428.1"/>
    </source>
</evidence>
<dbReference type="CDD" id="cd09019">
    <property type="entry name" value="galactose_mutarotase_like"/>
    <property type="match status" value="1"/>
</dbReference>
<evidence type="ECO:0000256" key="1">
    <source>
        <dbReference type="ARBA" id="ARBA00005028"/>
    </source>
</evidence>
<comment type="function">
    <text evidence="5">Catalyzes the interconversion of alpha and beta anomers of maltose.</text>
</comment>
<comment type="pathway">
    <text evidence="1 5">Carbohydrate metabolism; hexose metabolism.</text>
</comment>
<reference evidence="8" key="1">
    <citation type="journal article" date="2023" name="PeerJ">
        <title>Selection and evaluation of lactic acid bacteria from chicken feces in Thailand as potential probiotics.</title>
        <authorList>
            <person name="Khurajog B."/>
            <person name="Disastra Y."/>
            <person name="Lawwyne L.D."/>
            <person name="Sirichokchatchawan W."/>
            <person name="Niyomtham W."/>
            <person name="Yindee J."/>
            <person name="Hampson D.J."/>
            <person name="Prapasarakul N."/>
        </authorList>
    </citation>
    <scope>NUCLEOTIDE SEQUENCE</scope>
    <source>
        <strain evidence="8">BF9</strain>
    </source>
</reference>
<sequence>MITIKEYNKYSQISLENRHGIKINLLNYGATVKDFLIPGRKSPLDNIVLSLESPEYYNLERTYLGATVGRVIGRIKNGVWLDGKAIHNFDLNDGVNHAHGGFNGLDTQVYNYEIEDNIDCSKVYFHLIDPDGHNNYPGNLEMSVIYTLDQNDTLSYEIKATTDKKTIFNPANHSYFNLNSGNNILDQYLSIDADYYLALDENNIPFKKAQKVKESVFDFRNPTLIGKAIRSNDPQIKSQLGLNHPFLLNKNGKIDATLESLDHQRRLELSTTAPSIVVYTGNHFNHRGYTKNIGQYAGVALETQVPPSQDEQLREITLLPDERFYRRTSWHIDF</sequence>
<dbReference type="AlphaFoldDB" id="A0AAW8YFJ9"/>
<evidence type="ECO:0000256" key="7">
    <source>
        <dbReference type="PIRSR" id="PIRSR005096-3"/>
    </source>
</evidence>
<dbReference type="PANTHER" id="PTHR10091:SF0">
    <property type="entry name" value="GALACTOSE MUTAROTASE"/>
    <property type="match status" value="1"/>
</dbReference>
<feature type="active site" description="Proton donor" evidence="6">
    <location>
        <position position="173"/>
    </location>
</feature>
<feature type="binding site" evidence="7">
    <location>
        <begin position="173"/>
        <end position="175"/>
    </location>
    <ligand>
        <name>beta-D-galactose</name>
        <dbReference type="ChEBI" id="CHEBI:27667"/>
    </ligand>
</feature>
<dbReference type="SUPFAM" id="SSF74650">
    <property type="entry name" value="Galactose mutarotase-like"/>
    <property type="match status" value="1"/>
</dbReference>
<accession>A0AAW8YFJ9</accession>
<dbReference type="InterPro" id="IPR014718">
    <property type="entry name" value="GH-type_carb-bd"/>
</dbReference>
<reference evidence="8" key="2">
    <citation type="submission" date="2023-10" db="EMBL/GenBank/DDBJ databases">
        <authorList>
            <person name="Khurajog B."/>
        </authorList>
    </citation>
    <scope>NUCLEOTIDE SEQUENCE</scope>
    <source>
        <strain evidence="8">BF9</strain>
    </source>
</reference>
<evidence type="ECO:0000313" key="9">
    <source>
        <dbReference type="Proteomes" id="UP001280897"/>
    </source>
</evidence>
<comment type="catalytic activity">
    <reaction evidence="5">
        <text>alpha-maltose = beta-maltose</text>
        <dbReference type="Rhea" id="RHEA:21228"/>
        <dbReference type="ChEBI" id="CHEBI:18147"/>
        <dbReference type="ChEBI" id="CHEBI:18167"/>
        <dbReference type="EC" id="5.1.3.21"/>
    </reaction>
</comment>
<dbReference type="Proteomes" id="UP001280897">
    <property type="component" value="Unassembled WGS sequence"/>
</dbReference>
<dbReference type="EC" id="5.1.3.21" evidence="5"/>
<evidence type="ECO:0000256" key="2">
    <source>
        <dbReference type="ARBA" id="ARBA00006206"/>
    </source>
</evidence>
<dbReference type="GO" id="GO:0005737">
    <property type="term" value="C:cytoplasm"/>
    <property type="evidence" value="ECO:0007669"/>
    <property type="project" value="TreeGrafter"/>
</dbReference>
<evidence type="ECO:0000256" key="4">
    <source>
        <dbReference type="ARBA" id="ARBA00023277"/>
    </source>
</evidence>